<reference evidence="1 2" key="1">
    <citation type="journal article" date="2019" name="Commun. Biol.">
        <title>The bagworm genome reveals a unique fibroin gene that provides high tensile strength.</title>
        <authorList>
            <person name="Kono N."/>
            <person name="Nakamura H."/>
            <person name="Ohtoshi R."/>
            <person name="Tomita M."/>
            <person name="Numata K."/>
            <person name="Arakawa K."/>
        </authorList>
    </citation>
    <scope>NUCLEOTIDE SEQUENCE [LARGE SCALE GENOMIC DNA]</scope>
</reference>
<evidence type="ECO:0000313" key="1">
    <source>
        <dbReference type="EMBL" id="GBP23923.1"/>
    </source>
</evidence>
<gene>
    <name evidence="1" type="ORF">EVAR_17560_1</name>
</gene>
<name>A0A4C1UBR4_EUMVA</name>
<dbReference type="AlphaFoldDB" id="A0A4C1UBR4"/>
<dbReference type="EMBL" id="BGZK01000155">
    <property type="protein sequence ID" value="GBP23923.1"/>
    <property type="molecule type" value="Genomic_DNA"/>
</dbReference>
<organism evidence="1 2">
    <name type="scientific">Eumeta variegata</name>
    <name type="common">Bagworm moth</name>
    <name type="synonym">Eumeta japonica</name>
    <dbReference type="NCBI Taxonomy" id="151549"/>
    <lineage>
        <taxon>Eukaryota</taxon>
        <taxon>Metazoa</taxon>
        <taxon>Ecdysozoa</taxon>
        <taxon>Arthropoda</taxon>
        <taxon>Hexapoda</taxon>
        <taxon>Insecta</taxon>
        <taxon>Pterygota</taxon>
        <taxon>Neoptera</taxon>
        <taxon>Endopterygota</taxon>
        <taxon>Lepidoptera</taxon>
        <taxon>Glossata</taxon>
        <taxon>Ditrysia</taxon>
        <taxon>Tineoidea</taxon>
        <taxon>Psychidae</taxon>
        <taxon>Oiketicinae</taxon>
        <taxon>Eumeta</taxon>
    </lineage>
</organism>
<keyword evidence="2" id="KW-1185">Reference proteome</keyword>
<comment type="caution">
    <text evidence="1">The sequence shown here is derived from an EMBL/GenBank/DDBJ whole genome shotgun (WGS) entry which is preliminary data.</text>
</comment>
<accession>A0A4C1UBR4</accession>
<sequence>MLEDIINNITGKVFVSAARRPLLATGFPKCGRGPLVGPATPSWSVVGPSGGGRPASMYGSNEFLFSTDCKHRRPFSCTVDTVNFRVSLIHISTLLNSRPSRPLATPTATGRGYVASARADVFFYGVFPWQMVGRAAG</sequence>
<protein>
    <submittedName>
        <fullName evidence="1">Uncharacterized protein</fullName>
    </submittedName>
</protein>
<evidence type="ECO:0000313" key="2">
    <source>
        <dbReference type="Proteomes" id="UP000299102"/>
    </source>
</evidence>
<proteinExistence type="predicted"/>
<dbReference type="Proteomes" id="UP000299102">
    <property type="component" value="Unassembled WGS sequence"/>
</dbReference>